<comment type="similarity">
    <text evidence="2">Belongs to the oxygen-dependent FAD-linked oxidoreductase family.</text>
</comment>
<organism evidence="8 9">
    <name type="scientific">Okibacterium fritillariae</name>
    <dbReference type="NCBI Taxonomy" id="123320"/>
    <lineage>
        <taxon>Bacteria</taxon>
        <taxon>Bacillati</taxon>
        <taxon>Actinomycetota</taxon>
        <taxon>Actinomycetes</taxon>
        <taxon>Micrococcales</taxon>
        <taxon>Microbacteriaceae</taxon>
        <taxon>Okibacterium</taxon>
    </lineage>
</organism>
<feature type="signal peptide" evidence="6">
    <location>
        <begin position="1"/>
        <end position="26"/>
    </location>
</feature>
<evidence type="ECO:0000256" key="2">
    <source>
        <dbReference type="ARBA" id="ARBA00005466"/>
    </source>
</evidence>
<dbReference type="PROSITE" id="PS51387">
    <property type="entry name" value="FAD_PCMH"/>
    <property type="match status" value="1"/>
</dbReference>
<dbReference type="InterPro" id="IPR012951">
    <property type="entry name" value="BBE"/>
</dbReference>
<evidence type="ECO:0000313" key="9">
    <source>
        <dbReference type="Proteomes" id="UP000190857"/>
    </source>
</evidence>
<proteinExistence type="inferred from homology"/>
<keyword evidence="4" id="KW-0274">FAD</keyword>
<evidence type="ECO:0000256" key="6">
    <source>
        <dbReference type="SAM" id="SignalP"/>
    </source>
</evidence>
<dbReference type="Pfam" id="PF08031">
    <property type="entry name" value="BBE"/>
    <property type="match status" value="1"/>
</dbReference>
<dbReference type="PROSITE" id="PS00862">
    <property type="entry name" value="OX2_COVAL_FAD"/>
    <property type="match status" value="1"/>
</dbReference>
<dbReference type="InterPro" id="IPR006094">
    <property type="entry name" value="Oxid_FAD_bind_N"/>
</dbReference>
<dbReference type="Gene3D" id="3.30.465.10">
    <property type="match status" value="1"/>
</dbReference>
<dbReference type="RefSeq" id="WP_079726941.1">
    <property type="nucleotide sequence ID" value="NZ_FUZP01000001.1"/>
</dbReference>
<evidence type="ECO:0000256" key="3">
    <source>
        <dbReference type="ARBA" id="ARBA00022630"/>
    </source>
</evidence>
<dbReference type="Gene3D" id="3.30.43.10">
    <property type="entry name" value="Uridine Diphospho-n-acetylenolpyruvylglucosamine Reductase, domain 2"/>
    <property type="match status" value="1"/>
</dbReference>
<keyword evidence="5" id="KW-0560">Oxidoreductase</keyword>
<keyword evidence="3" id="KW-0285">Flavoprotein</keyword>
<evidence type="ECO:0000256" key="4">
    <source>
        <dbReference type="ARBA" id="ARBA00022827"/>
    </source>
</evidence>
<evidence type="ECO:0000256" key="5">
    <source>
        <dbReference type="ARBA" id="ARBA00023002"/>
    </source>
</evidence>
<dbReference type="InterPro" id="IPR050416">
    <property type="entry name" value="FAD-linked_Oxidoreductase"/>
</dbReference>
<feature type="chain" id="PRO_5012323697" evidence="6">
    <location>
        <begin position="27"/>
        <end position="516"/>
    </location>
</feature>
<dbReference type="Proteomes" id="UP000190857">
    <property type="component" value="Unassembled WGS sequence"/>
</dbReference>
<dbReference type="InterPro" id="IPR016166">
    <property type="entry name" value="FAD-bd_PCMH"/>
</dbReference>
<dbReference type="EMBL" id="FUZP01000001">
    <property type="protein sequence ID" value="SKC41673.1"/>
    <property type="molecule type" value="Genomic_DNA"/>
</dbReference>
<dbReference type="PANTHER" id="PTHR42973:SF39">
    <property type="entry name" value="FAD-BINDING PCMH-TYPE DOMAIN-CONTAINING PROTEIN"/>
    <property type="match status" value="1"/>
</dbReference>
<dbReference type="GO" id="GO:0016491">
    <property type="term" value="F:oxidoreductase activity"/>
    <property type="evidence" value="ECO:0007669"/>
    <property type="project" value="UniProtKB-KW"/>
</dbReference>
<gene>
    <name evidence="8" type="ORF">SAMN06309945_0765</name>
</gene>
<dbReference type="Gene3D" id="3.40.462.20">
    <property type="match status" value="1"/>
</dbReference>
<keyword evidence="9" id="KW-1185">Reference proteome</keyword>
<dbReference type="InterPro" id="IPR006093">
    <property type="entry name" value="Oxy_OxRdtase_FAD_BS"/>
</dbReference>
<evidence type="ECO:0000259" key="7">
    <source>
        <dbReference type="PROSITE" id="PS51387"/>
    </source>
</evidence>
<protein>
    <submittedName>
        <fullName evidence="8">FAD/FMN-containing dehydrogenase</fullName>
    </submittedName>
</protein>
<accession>A0A1T5IRU1</accession>
<dbReference type="SUPFAM" id="SSF56176">
    <property type="entry name" value="FAD-binding/transporter-associated domain-like"/>
    <property type="match status" value="1"/>
</dbReference>
<dbReference type="Pfam" id="PF01565">
    <property type="entry name" value="FAD_binding_4"/>
    <property type="match status" value="1"/>
</dbReference>
<feature type="domain" description="FAD-binding PCMH-type" evidence="7">
    <location>
        <begin position="80"/>
        <end position="257"/>
    </location>
</feature>
<sequence>MAELTRRQAILLAGATLMLSGCTSPATPTASPTAAGTPTAVKTATAADWQAFAAQLKGALVLPADADYAQLKLVENPRFDDAQPLAILEASSADDVAAAITFATAHAVPLAIRSGGHSYPGYSAGGASGTDVPPSLVVDVRPLNQVTVASDGTATIGAGAALASVYAALSAEGRAIGAGSCATVGVAGLTLGGGVGVLTRTFGLTCDQVTAIEIVTADGKVVTASATNEPELFWALRGGGGGHLGVVTSFTFQTQAAPTVTMFFLSWPFAQAAAVVEAWQSWMPQTDPGLWSTLKVLGGPVKHPTGPAITMSGTWLGAPAQLAAQLAGLTNAVKPSTNTSSTHDYGQAMAIYAGCSNIAVAQCNTGPGGSLKRESFGATSHIAQAPLDAAGIQALIGQATAAGQVGGMIEGGVSIDALGGQVAKVGASDTAFPWRDALATVQYTATFENGADPAPFDAYARGFRQAMQPHWGDGAYVNYSDASITDPDTAYFGANKERLQAARKKYDPAGLFTQQQ</sequence>
<dbReference type="STRING" id="123320.SAMN06309945_0765"/>
<name>A0A1T5IRU1_9MICO</name>
<dbReference type="InterPro" id="IPR036318">
    <property type="entry name" value="FAD-bd_PCMH-like_sf"/>
</dbReference>
<dbReference type="PANTHER" id="PTHR42973">
    <property type="entry name" value="BINDING OXIDOREDUCTASE, PUTATIVE (AFU_ORTHOLOGUE AFUA_1G17690)-RELATED"/>
    <property type="match status" value="1"/>
</dbReference>
<evidence type="ECO:0000313" key="8">
    <source>
        <dbReference type="EMBL" id="SKC41673.1"/>
    </source>
</evidence>
<dbReference type="AlphaFoldDB" id="A0A1T5IRU1"/>
<reference evidence="8 9" key="1">
    <citation type="submission" date="2017-02" db="EMBL/GenBank/DDBJ databases">
        <authorList>
            <person name="Peterson S.W."/>
        </authorList>
    </citation>
    <scope>NUCLEOTIDE SEQUENCE [LARGE SCALE GENOMIC DNA]</scope>
    <source>
        <strain evidence="8 9">VKM Ac-2059</strain>
    </source>
</reference>
<evidence type="ECO:0000256" key="1">
    <source>
        <dbReference type="ARBA" id="ARBA00001974"/>
    </source>
</evidence>
<dbReference type="OrthoDB" id="9775082at2"/>
<comment type="cofactor">
    <cofactor evidence="1">
        <name>FAD</name>
        <dbReference type="ChEBI" id="CHEBI:57692"/>
    </cofactor>
</comment>
<keyword evidence="6" id="KW-0732">Signal</keyword>
<dbReference type="InterPro" id="IPR016167">
    <property type="entry name" value="FAD-bd_PCMH_sub1"/>
</dbReference>
<dbReference type="GO" id="GO:0071949">
    <property type="term" value="F:FAD binding"/>
    <property type="evidence" value="ECO:0007669"/>
    <property type="project" value="InterPro"/>
</dbReference>
<dbReference type="PROSITE" id="PS51257">
    <property type="entry name" value="PROKAR_LIPOPROTEIN"/>
    <property type="match status" value="1"/>
</dbReference>
<dbReference type="InterPro" id="IPR016169">
    <property type="entry name" value="FAD-bd_PCMH_sub2"/>
</dbReference>